<keyword evidence="2" id="KW-0808">Transferase</keyword>
<dbReference type="InterPro" id="IPR012866">
    <property type="entry name" value="DUF1644"/>
</dbReference>
<proteinExistence type="predicted"/>
<name>A0A0B0PZB8_GOSAR</name>
<accession>A0A0B0PZB8</accession>
<dbReference type="AlphaFoldDB" id="A0A0B0PZB8"/>
<feature type="compositionally biased region" description="Basic and acidic residues" evidence="1">
    <location>
        <begin position="201"/>
        <end position="210"/>
    </location>
</feature>
<protein>
    <submittedName>
        <fullName evidence="2">Sulfotransferase 1C2</fullName>
    </submittedName>
</protein>
<organism evidence="2 3">
    <name type="scientific">Gossypium arboreum</name>
    <name type="common">Tree cotton</name>
    <name type="synonym">Gossypium nanking</name>
    <dbReference type="NCBI Taxonomy" id="29729"/>
    <lineage>
        <taxon>Eukaryota</taxon>
        <taxon>Viridiplantae</taxon>
        <taxon>Streptophyta</taxon>
        <taxon>Embryophyta</taxon>
        <taxon>Tracheophyta</taxon>
        <taxon>Spermatophyta</taxon>
        <taxon>Magnoliopsida</taxon>
        <taxon>eudicotyledons</taxon>
        <taxon>Gunneridae</taxon>
        <taxon>Pentapetalae</taxon>
        <taxon>rosids</taxon>
        <taxon>malvids</taxon>
        <taxon>Malvales</taxon>
        <taxon>Malvaceae</taxon>
        <taxon>Malvoideae</taxon>
        <taxon>Gossypium</taxon>
    </lineage>
</organism>
<dbReference type="InterPro" id="IPR013083">
    <property type="entry name" value="Znf_RING/FYVE/PHD"/>
</dbReference>
<feature type="region of interest" description="Disordered" evidence="1">
    <location>
        <begin position="191"/>
        <end position="210"/>
    </location>
</feature>
<dbReference type="GO" id="GO:0016740">
    <property type="term" value="F:transferase activity"/>
    <property type="evidence" value="ECO:0007669"/>
    <property type="project" value="UniProtKB-KW"/>
</dbReference>
<evidence type="ECO:0000313" key="2">
    <source>
        <dbReference type="EMBL" id="KHG30415.1"/>
    </source>
</evidence>
<dbReference type="Pfam" id="PF07800">
    <property type="entry name" value="DUF1644"/>
    <property type="match status" value="1"/>
</dbReference>
<gene>
    <name evidence="2" type="ORF">F383_04723</name>
</gene>
<dbReference type="Gene3D" id="3.30.40.10">
    <property type="entry name" value="Zinc/RING finger domain, C3HC4 (zinc finger)"/>
    <property type="match status" value="1"/>
</dbReference>
<dbReference type="PANTHER" id="PTHR31197:SF29">
    <property type="entry name" value="C2H2-TYPE DOMAIN-CONTAINING PROTEIN"/>
    <property type="match status" value="1"/>
</dbReference>
<dbReference type="EMBL" id="KN456609">
    <property type="protein sequence ID" value="KHG30415.1"/>
    <property type="molecule type" value="Genomic_DNA"/>
</dbReference>
<evidence type="ECO:0000256" key="1">
    <source>
        <dbReference type="SAM" id="MobiDB-lite"/>
    </source>
</evidence>
<dbReference type="Proteomes" id="UP000032142">
    <property type="component" value="Unassembled WGS sequence"/>
</dbReference>
<evidence type="ECO:0000313" key="3">
    <source>
        <dbReference type="Proteomes" id="UP000032142"/>
    </source>
</evidence>
<sequence>MPKDRRVGSFFFERSRVSPYPCSSRGRDAKQCQHEDPLELGFGLEDVKEWEDARCPICMEHPHNAVLLRCSSFEKGCRPFMCNTSYRHSNCLDQFCKSSVSSPSTAMLQEIPLGNLTSTSDGWRNPLPFFDQQTEAGSDKQPKLLCPLCRGEIYGWSVVEAARQFMNSKPRSCSSETCDFSGTYSELRKHARSAHPLVRPTEVDPERQRDWSRLERERDYEDMLSSIQPVAGEEMIQEIMNMIDLGGDQGIGGSDMIENLIMVQGRIIVPHQIEHSLVTATILHQKREFQVDIVAHREFSIGGIAIHHQIEFPKAGVRVCKLTKLIVVKVDCDGEHRDGPRSMMGSDWSILSNGYPSLRWK</sequence>
<keyword evidence="3" id="KW-1185">Reference proteome</keyword>
<reference evidence="3" key="1">
    <citation type="submission" date="2014-09" db="EMBL/GenBank/DDBJ databases">
        <authorList>
            <person name="Mudge J."/>
            <person name="Ramaraj T."/>
            <person name="Lindquist I.E."/>
            <person name="Bharti A.K."/>
            <person name="Sundararajan A."/>
            <person name="Cameron C.T."/>
            <person name="Woodward J.E."/>
            <person name="May G.D."/>
            <person name="Brubaker C."/>
            <person name="Broadhvest J."/>
            <person name="Wilkins T.A."/>
        </authorList>
    </citation>
    <scope>NUCLEOTIDE SEQUENCE</scope>
    <source>
        <strain evidence="3">cv. AKA8401</strain>
    </source>
</reference>
<dbReference type="PANTHER" id="PTHR31197">
    <property type="entry name" value="OS01G0612600 PROTEIN"/>
    <property type="match status" value="1"/>
</dbReference>